<evidence type="ECO:0000256" key="5">
    <source>
        <dbReference type="ARBA" id="ARBA00022989"/>
    </source>
</evidence>
<feature type="transmembrane region" description="Helical" evidence="7">
    <location>
        <begin position="74"/>
        <end position="95"/>
    </location>
</feature>
<dbReference type="PANTHER" id="PTHR15876">
    <property type="entry name" value="TRANSMEMBRANE PROTEIN ADIPOCYTE-ASSOCIATED 1"/>
    <property type="match status" value="1"/>
</dbReference>
<organism evidence="9">
    <name type="scientific">Zea mays</name>
    <name type="common">Maize</name>
    <dbReference type="NCBI Taxonomy" id="4577"/>
    <lineage>
        <taxon>Eukaryota</taxon>
        <taxon>Viridiplantae</taxon>
        <taxon>Streptophyta</taxon>
        <taxon>Embryophyta</taxon>
        <taxon>Tracheophyta</taxon>
        <taxon>Spermatophyta</taxon>
        <taxon>Magnoliopsida</taxon>
        <taxon>Liliopsida</taxon>
        <taxon>Poales</taxon>
        <taxon>Poaceae</taxon>
        <taxon>PACMAD clade</taxon>
        <taxon>Panicoideae</taxon>
        <taxon>Andropogonodae</taxon>
        <taxon>Andropogoneae</taxon>
        <taxon>Tripsacinae</taxon>
        <taxon>Zea</taxon>
    </lineage>
</organism>
<name>A0A317YJ91_MAIZE</name>
<comment type="similarity">
    <text evidence="2">Belongs to the UPF0359 family.</text>
</comment>
<feature type="transmembrane region" description="Helical" evidence="7">
    <location>
        <begin position="190"/>
        <end position="212"/>
    </location>
</feature>
<keyword evidence="3 7" id="KW-0812">Transmembrane</keyword>
<keyword evidence="5 7" id="KW-1133">Transmembrane helix</keyword>
<dbReference type="Proteomes" id="UP000251960">
    <property type="component" value="Chromosome 1"/>
</dbReference>
<evidence type="ECO:0000256" key="1">
    <source>
        <dbReference type="ARBA" id="ARBA00004141"/>
    </source>
</evidence>
<feature type="transmembrane region" description="Helical" evidence="7">
    <location>
        <begin position="253"/>
        <end position="270"/>
    </location>
</feature>
<dbReference type="ExpressionAtlas" id="A0A317YJ91">
    <property type="expression patterns" value="baseline and differential"/>
</dbReference>
<protein>
    <recommendedName>
        <fullName evidence="8">X8 domain-containing protein</fullName>
    </recommendedName>
</protein>
<gene>
    <name evidence="9" type="ORF">Zm00014a_021690</name>
</gene>
<dbReference type="SMART" id="SM00768">
    <property type="entry name" value="X8"/>
    <property type="match status" value="1"/>
</dbReference>
<dbReference type="Gene3D" id="1.20.58.1040">
    <property type="match status" value="1"/>
</dbReference>
<comment type="subcellular location">
    <subcellularLocation>
        <location evidence="1">Membrane</location>
        <topology evidence="1">Multi-pass membrane protein</topology>
    </subcellularLocation>
</comment>
<dbReference type="InterPro" id="IPR012946">
    <property type="entry name" value="X8"/>
</dbReference>
<dbReference type="GO" id="GO:0016020">
    <property type="term" value="C:membrane"/>
    <property type="evidence" value="ECO:0007669"/>
    <property type="project" value="UniProtKB-SubCell"/>
</dbReference>
<dbReference type="Pfam" id="PF07983">
    <property type="entry name" value="X8"/>
    <property type="match status" value="1"/>
</dbReference>
<evidence type="ECO:0000256" key="7">
    <source>
        <dbReference type="SAM" id="Phobius"/>
    </source>
</evidence>
<accession>A0A317YJ91</accession>
<keyword evidence="4" id="KW-0732">Signal</keyword>
<dbReference type="PANTHER" id="PTHR15876:SF8">
    <property type="entry name" value="TRANSMEMBRANE PROTEIN ADIPOCYTE-ASSOCIATED 1"/>
    <property type="match status" value="1"/>
</dbReference>
<reference evidence="9" key="1">
    <citation type="journal article" date="2018" name="Nat. Genet.">
        <title>Extensive intraspecific gene order and gene structural variations between Mo17 and other maize genomes.</title>
        <authorList>
            <person name="Sun S."/>
            <person name="Zhou Y."/>
            <person name="Chen J."/>
            <person name="Shi J."/>
            <person name="Zhao H."/>
            <person name="Zhao H."/>
            <person name="Song W."/>
            <person name="Zhang M."/>
            <person name="Cui Y."/>
            <person name="Dong X."/>
            <person name="Liu H."/>
            <person name="Ma X."/>
            <person name="Jiao Y."/>
            <person name="Wang B."/>
            <person name="Wei X."/>
            <person name="Stein J.C."/>
            <person name="Glaubitz J.C."/>
            <person name="Lu F."/>
            <person name="Yu G."/>
            <person name="Liang C."/>
            <person name="Fengler K."/>
            <person name="Li B."/>
            <person name="Rafalski A."/>
            <person name="Schnable P.S."/>
            <person name="Ware D.H."/>
            <person name="Buckler E.S."/>
            <person name="Lai J."/>
        </authorList>
    </citation>
    <scope>NUCLEOTIDE SEQUENCE [LARGE SCALE GENOMIC DNA]</scope>
    <source>
        <tissue evidence="9">Seedling</tissue>
    </source>
</reference>
<dbReference type="InterPro" id="IPR018781">
    <property type="entry name" value="TPRA1/CAND2/CAND8"/>
</dbReference>
<feature type="transmembrane region" description="Helical" evidence="7">
    <location>
        <begin position="115"/>
        <end position="138"/>
    </location>
</feature>
<dbReference type="AlphaFoldDB" id="A0A317YJ91"/>
<evidence type="ECO:0000313" key="9">
    <source>
        <dbReference type="EMBL" id="PWZ58665.1"/>
    </source>
</evidence>
<feature type="domain" description="X8" evidence="8">
    <location>
        <begin position="259"/>
        <end position="346"/>
    </location>
</feature>
<evidence type="ECO:0000256" key="2">
    <source>
        <dbReference type="ARBA" id="ARBA00010125"/>
    </source>
</evidence>
<proteinExistence type="inferred from homology"/>
<evidence type="ECO:0000256" key="4">
    <source>
        <dbReference type="ARBA" id="ARBA00022729"/>
    </source>
</evidence>
<dbReference type="EMBL" id="NCVQ01000001">
    <property type="protein sequence ID" value="PWZ58665.1"/>
    <property type="molecule type" value="Genomic_DNA"/>
</dbReference>
<feature type="transmembrane region" description="Helical" evidence="7">
    <location>
        <begin position="381"/>
        <end position="409"/>
    </location>
</feature>
<dbReference type="Pfam" id="PF10160">
    <property type="entry name" value="Tmemb_40"/>
    <property type="match status" value="1"/>
</dbReference>
<sequence length="411" mass="43584">MRALLADGGMALAMAPEVNESSGGAALSQGLLWWASECHGVLYSLAVMLPSLAFVGFLAWQARRSFRRISYGRSHVVVVAYYALLWVVAVLNLLWCFLQIMNLFVNMSCTYLPDYLSSVLIFQLGMLFLEVSLIAFLLQGNDASGFESLARTFVISGAVVAADALLKTIYVFGFGVPLFIDADQGTGGKWGLWILHKLVLTGVYGLIVFMHHSRWRDRLPAKPAYYNYVCVMLLLNGISLFGCFLVASGAGFGLWLTFLSCVPFYSYWALTAGALQKTLDYACGGGADCKPILQGGACFAPDTVKAHCSYAANSFYQRNGQNAQACVFSGTAALSNVDPSANGCTYPATPSAAATTSSSSGSAGVYSPPAMGPSALNDNSAAAGVVLPMAGAGRLLILACCSLVALYYLGA</sequence>
<feature type="transmembrane region" description="Helical" evidence="7">
    <location>
        <begin position="41"/>
        <end position="62"/>
    </location>
</feature>
<evidence type="ECO:0000256" key="6">
    <source>
        <dbReference type="ARBA" id="ARBA00023136"/>
    </source>
</evidence>
<evidence type="ECO:0000259" key="8">
    <source>
        <dbReference type="SMART" id="SM00768"/>
    </source>
</evidence>
<feature type="transmembrane region" description="Helical" evidence="7">
    <location>
        <begin position="224"/>
        <end position="247"/>
    </location>
</feature>
<keyword evidence="6 7" id="KW-0472">Membrane</keyword>
<comment type="caution">
    <text evidence="9">The sequence shown here is derived from an EMBL/GenBank/DDBJ whole genome shotgun (WGS) entry which is preliminary data.</text>
</comment>
<feature type="transmembrane region" description="Helical" evidence="7">
    <location>
        <begin position="150"/>
        <end position="170"/>
    </location>
</feature>
<evidence type="ECO:0000256" key="3">
    <source>
        <dbReference type="ARBA" id="ARBA00022692"/>
    </source>
</evidence>